<protein>
    <submittedName>
        <fullName evidence="4">SDR family oxidoreductase</fullName>
    </submittedName>
</protein>
<dbReference type="EMBL" id="JBHSKX010000001">
    <property type="protein sequence ID" value="MFC5366475.1"/>
    <property type="molecule type" value="Genomic_DNA"/>
</dbReference>
<dbReference type="PANTHER" id="PTHR42808">
    <property type="entry name" value="HYDROXYSTEROID DEHYDROGENASE-LIKE PROTEIN 2"/>
    <property type="match status" value="1"/>
</dbReference>
<dbReference type="AlphaFoldDB" id="A0ABD5R986"/>
<name>A0ABD5R986_9EURY</name>
<feature type="region of interest" description="Disordered" evidence="2">
    <location>
        <begin position="262"/>
        <end position="283"/>
    </location>
</feature>
<dbReference type="RefSeq" id="WP_380699650.1">
    <property type="nucleotide sequence ID" value="NZ_JAJCVJ010000001.1"/>
</dbReference>
<dbReference type="Proteomes" id="UP001596201">
    <property type="component" value="Unassembled WGS sequence"/>
</dbReference>
<dbReference type="InterPro" id="IPR002347">
    <property type="entry name" value="SDR_fam"/>
</dbReference>
<evidence type="ECO:0000256" key="1">
    <source>
        <dbReference type="RuleBase" id="RU000363"/>
    </source>
</evidence>
<evidence type="ECO:0000313" key="5">
    <source>
        <dbReference type="Proteomes" id="UP001596201"/>
    </source>
</evidence>
<dbReference type="InterPro" id="IPR051935">
    <property type="entry name" value="HSDL2"/>
</dbReference>
<comment type="similarity">
    <text evidence="1">Belongs to the short-chain dehydrogenases/reductases (SDR) family.</text>
</comment>
<evidence type="ECO:0000259" key="3">
    <source>
        <dbReference type="SMART" id="SM00822"/>
    </source>
</evidence>
<dbReference type="NCBIfam" id="NF006133">
    <property type="entry name" value="PRK08278.1"/>
    <property type="match status" value="1"/>
</dbReference>
<dbReference type="SUPFAM" id="SSF51735">
    <property type="entry name" value="NAD(P)-binding Rossmann-fold domains"/>
    <property type="match status" value="1"/>
</dbReference>
<dbReference type="InterPro" id="IPR057326">
    <property type="entry name" value="KR_dom"/>
</dbReference>
<proteinExistence type="inferred from homology"/>
<reference evidence="4 5" key="1">
    <citation type="journal article" date="2019" name="Int. J. Syst. Evol. Microbiol.">
        <title>The Global Catalogue of Microorganisms (GCM) 10K type strain sequencing project: providing services to taxonomists for standard genome sequencing and annotation.</title>
        <authorList>
            <consortium name="The Broad Institute Genomics Platform"/>
            <consortium name="The Broad Institute Genome Sequencing Center for Infectious Disease"/>
            <person name="Wu L."/>
            <person name="Ma J."/>
        </authorList>
    </citation>
    <scope>NUCLEOTIDE SEQUENCE [LARGE SCALE GENOMIC DNA]</scope>
    <source>
        <strain evidence="4 5">CGMCC 1.12237</strain>
    </source>
</reference>
<organism evidence="4 5">
    <name type="scientific">Salinirubrum litoreum</name>
    <dbReference type="NCBI Taxonomy" id="1126234"/>
    <lineage>
        <taxon>Archaea</taxon>
        <taxon>Methanobacteriati</taxon>
        <taxon>Methanobacteriota</taxon>
        <taxon>Stenosarchaea group</taxon>
        <taxon>Halobacteria</taxon>
        <taxon>Halobacteriales</taxon>
        <taxon>Haloferacaceae</taxon>
        <taxon>Salinirubrum</taxon>
    </lineage>
</organism>
<dbReference type="PRINTS" id="PR00080">
    <property type="entry name" value="SDRFAMILY"/>
</dbReference>
<evidence type="ECO:0000256" key="2">
    <source>
        <dbReference type="SAM" id="MobiDB-lite"/>
    </source>
</evidence>
<dbReference type="Pfam" id="PF00106">
    <property type="entry name" value="adh_short"/>
    <property type="match status" value="1"/>
</dbReference>
<keyword evidence="5" id="KW-1185">Reference proteome</keyword>
<feature type="domain" description="Ketoreductase" evidence="3">
    <location>
        <begin position="11"/>
        <end position="201"/>
    </location>
</feature>
<dbReference type="SMART" id="SM00822">
    <property type="entry name" value="PKS_KR"/>
    <property type="match status" value="1"/>
</dbReference>
<dbReference type="PANTHER" id="PTHR42808:SF4">
    <property type="entry name" value="SHORT CHAIN DEHYDROGENASE"/>
    <property type="match status" value="1"/>
</dbReference>
<dbReference type="Gene3D" id="3.40.50.720">
    <property type="entry name" value="NAD(P)-binding Rossmann-like Domain"/>
    <property type="match status" value="1"/>
</dbReference>
<gene>
    <name evidence="4" type="ORF">ACFPJ5_05945</name>
</gene>
<evidence type="ECO:0000313" key="4">
    <source>
        <dbReference type="EMBL" id="MFC5366475.1"/>
    </source>
</evidence>
<dbReference type="InterPro" id="IPR036291">
    <property type="entry name" value="NAD(P)-bd_dom_sf"/>
</dbReference>
<comment type="caution">
    <text evidence="4">The sequence shown here is derived from an EMBL/GenBank/DDBJ whole genome shotgun (WGS) entry which is preliminary data.</text>
</comment>
<sequence length="283" mass="30290">MRMADTPLAGQVAFVTGTTRGIGKALALSLAEAGARVVSTGKTTEPRDDLPGTIYETRDAIREAGGESIAIELDVRDPENVQSAIDRTVEEWGRLDIVVNNAGAIHFAPIADTPAKRFDLLMDVNARGAYVTTRAALPHLREGDGGHAIMMSPPVAMDAAPGKAPYALSKHGMTFIAKSLAAEETNVGVNALWPVTAIESEATRHFNMGTPEDWRTPDVVCDATLEILTSDPTDCTGNAFYDEEVLSQAGVDDFSEYAVVEGNDPGPTSAQLFDPDFERPDEW</sequence>
<accession>A0ABD5R986</accession>
<dbReference type="PRINTS" id="PR00081">
    <property type="entry name" value="GDHRDH"/>
</dbReference>